<feature type="transmembrane region" description="Helical" evidence="1">
    <location>
        <begin position="53"/>
        <end position="77"/>
    </location>
</feature>
<protein>
    <submittedName>
        <fullName evidence="2">DUF2892 domain-containing protein</fullName>
    </submittedName>
</protein>
<keyword evidence="1" id="KW-0472">Membrane</keyword>
<evidence type="ECO:0000313" key="3">
    <source>
        <dbReference type="Proteomes" id="UP000295453"/>
    </source>
</evidence>
<dbReference type="OrthoDB" id="3788016at2"/>
<reference evidence="2 3" key="1">
    <citation type="submission" date="2019-03" db="EMBL/GenBank/DDBJ databases">
        <authorList>
            <person name="Kim M.K.M."/>
        </authorList>
    </citation>
    <scope>NUCLEOTIDE SEQUENCE [LARGE SCALE GENOMIC DNA]</scope>
    <source>
        <strain evidence="2 3">18JY15-6</strain>
    </source>
</reference>
<name>A0A4R1CHI4_9ACTN</name>
<accession>A0A4R1CHI4</accession>
<sequence length="91" mass="9740">MSTTLTCPSLAERFNCTGFSRWVNSPTGRGFRLTAGTTFLVVGFLLRDSGLGIALMAWSVVPLSAGAFNLCWISAVLGGPLRSMTIRQQQA</sequence>
<dbReference type="AlphaFoldDB" id="A0A4R1CHI4"/>
<dbReference type="EMBL" id="SJZJ01000007">
    <property type="protein sequence ID" value="TCJ29905.1"/>
    <property type="molecule type" value="Genomic_DNA"/>
</dbReference>
<gene>
    <name evidence="2" type="ORF">EPD65_06300</name>
</gene>
<keyword evidence="1" id="KW-1133">Transmembrane helix</keyword>
<comment type="caution">
    <text evidence="2">The sequence shown here is derived from an EMBL/GenBank/DDBJ whole genome shotgun (WGS) entry which is preliminary data.</text>
</comment>
<dbReference type="Proteomes" id="UP000295453">
    <property type="component" value="Unassembled WGS sequence"/>
</dbReference>
<keyword evidence="1" id="KW-0812">Transmembrane</keyword>
<evidence type="ECO:0000256" key="1">
    <source>
        <dbReference type="SAM" id="Phobius"/>
    </source>
</evidence>
<organism evidence="2 3">
    <name type="scientific">Nocardioides jejuensis</name>
    <dbReference type="NCBI Taxonomy" id="2502782"/>
    <lineage>
        <taxon>Bacteria</taxon>
        <taxon>Bacillati</taxon>
        <taxon>Actinomycetota</taxon>
        <taxon>Actinomycetes</taxon>
        <taxon>Propionibacteriales</taxon>
        <taxon>Nocardioidaceae</taxon>
        <taxon>Nocardioides</taxon>
    </lineage>
</organism>
<evidence type="ECO:0000313" key="2">
    <source>
        <dbReference type="EMBL" id="TCJ29905.1"/>
    </source>
</evidence>
<dbReference type="RefSeq" id="WP_131582308.1">
    <property type="nucleotide sequence ID" value="NZ_SJZJ01000007.1"/>
</dbReference>
<proteinExistence type="predicted"/>
<keyword evidence="3" id="KW-1185">Reference proteome</keyword>